<reference evidence="2" key="1">
    <citation type="submission" date="2019-11" db="EMBL/GenBank/DDBJ databases">
        <authorList>
            <person name="Feng L."/>
        </authorList>
    </citation>
    <scope>NUCLEOTIDE SEQUENCE</scope>
    <source>
        <strain evidence="2">CnexileLFYP112</strain>
    </source>
</reference>
<proteinExistence type="predicted"/>
<feature type="transmembrane region" description="Helical" evidence="1">
    <location>
        <begin position="372"/>
        <end position="389"/>
    </location>
</feature>
<accession>A0A6N2V0Y9</accession>
<keyword evidence="1" id="KW-0812">Transmembrane</keyword>
<feature type="transmembrane region" description="Helical" evidence="1">
    <location>
        <begin position="409"/>
        <end position="430"/>
    </location>
</feature>
<gene>
    <name evidence="2" type="ORF">CNLFYP112_02414</name>
</gene>
<keyword evidence="1" id="KW-1133">Transmembrane helix</keyword>
<keyword evidence="1" id="KW-0472">Membrane</keyword>
<dbReference type="AlphaFoldDB" id="A0A6N2V0Y9"/>
<organism evidence="2">
    <name type="scientific">[Clostridium] nexile</name>
    <dbReference type="NCBI Taxonomy" id="29361"/>
    <lineage>
        <taxon>Bacteria</taxon>
        <taxon>Bacillati</taxon>
        <taxon>Bacillota</taxon>
        <taxon>Clostridia</taxon>
        <taxon>Lachnospirales</taxon>
        <taxon>Lachnospiraceae</taxon>
        <taxon>Tyzzerella</taxon>
    </lineage>
</organism>
<evidence type="ECO:0000256" key="1">
    <source>
        <dbReference type="SAM" id="Phobius"/>
    </source>
</evidence>
<name>A0A6N2V0Y9_9FIRM</name>
<protein>
    <submittedName>
        <fullName evidence="2">Uncharacterized protein</fullName>
    </submittedName>
</protein>
<evidence type="ECO:0000313" key="2">
    <source>
        <dbReference type="EMBL" id="VYT23758.1"/>
    </source>
</evidence>
<dbReference type="EMBL" id="CACRTG010000021">
    <property type="protein sequence ID" value="VYT23758.1"/>
    <property type="molecule type" value="Genomic_DNA"/>
</dbReference>
<sequence>MRRFVYLFELDSVRNSKKEIQKGQQALFEEIVKKGNTVVLSFNQLTDSEAFLCAIRDEKAYEQMVQLFALGAIKISRYGDVRTPSQYIQNAIDKCNDSSKEEFLFSGLPVRCAEKDLLEKMKHALQYSDTTVLEELMENEKEEEKKKDLEYVIRFVRMILMMSLEKISGQPANTGEKRNFMQFYEEIVEILRKPKSLFSGESGRELEEGLPKAIEILERTKKELYREDRTKKLMNNRTNWIKKFVSEEKTALDSQQLLAKAVVDLCYNYTVEESIYQVSKHYEKEGDTFEKDLTERLMLYWKECKERGQQSEEIELPPWDTAVRVVEEERKRDRGLQTKECIGKRYEEDCEKEKRRWNLRIAYQMFARLRTALLYIVIFCGVDYFMGFVEDQVMGLFFDVTGNEWMRMLWSMVCSTIMFGIVGSVVANVFQLPDILESVRSIGVGMKDLYRIGMAKSGISYQNPDKERNNERKI</sequence>